<dbReference type="HAMAP" id="MF_00181">
    <property type="entry name" value="Cytosol_peptidase_M17"/>
    <property type="match status" value="1"/>
</dbReference>
<evidence type="ECO:0000256" key="7">
    <source>
        <dbReference type="ARBA" id="ARBA00049972"/>
    </source>
</evidence>
<dbReference type="KEGG" id="csil:CBE74_08400"/>
<evidence type="ECO:0000256" key="8">
    <source>
        <dbReference type="HAMAP-Rule" id="MF_00181"/>
    </source>
</evidence>
<keyword evidence="8" id="KW-0464">Manganese</keyword>
<dbReference type="PANTHER" id="PTHR11963">
    <property type="entry name" value="LEUCINE AMINOPEPTIDASE-RELATED"/>
    <property type="match status" value="1"/>
</dbReference>
<reference evidence="9 10" key="3">
    <citation type="journal article" date="2020" name="Int. J. Syst. Evol. Microbiol.">
        <title>Corynebacterium silvaticum sp. nov., a unique group of NTTB corynebacteria in wild boar and roe deer.</title>
        <authorList>
            <person name="Dangel A."/>
            <person name="Berger A."/>
            <person name="Rau J."/>
            <person name="Eisenberg T."/>
            <person name="Kampfer P."/>
            <person name="Margos G."/>
            <person name="Contzen M."/>
            <person name="Busse H.J."/>
            <person name="Konrad R."/>
            <person name="Peters M."/>
            <person name="Sting R."/>
            <person name="Sing A."/>
        </authorList>
    </citation>
    <scope>NUCLEOTIDE SEQUENCE [LARGE SCALE GENOMIC DNA]</scope>
    <source>
        <strain evidence="9 10">PO100/5</strain>
    </source>
</reference>
<reference evidence="9 10" key="4">
    <citation type="journal article" date="2020" name="PLoS ONE">
        <title>Taxonomic classification of strain PO100/5 shows a broader geographic distribution and genetic markers of the recently described Corynebacterium silvaticum.</title>
        <authorList>
            <person name="Viana M.V.C."/>
            <person name="Profeta R."/>
            <person name="da Silva A.L."/>
            <person name="Hurtado R."/>
            <person name="Cerqueira J.C."/>
            <person name="Ribeiro B.F.S."/>
            <person name="Almeida M.O."/>
            <person name="Morais-Rodrigues F."/>
            <person name="Soares S.C."/>
            <person name="Oliveira M."/>
            <person name="Tavares L."/>
            <person name="Figueiredo H."/>
            <person name="Wattam A.R."/>
            <person name="Barh D."/>
            <person name="Ghosh P."/>
            <person name="Silva A."/>
            <person name="Azevedo V."/>
        </authorList>
    </citation>
    <scope>NUCLEOTIDE SEQUENCE [LARGE SCALE GENOMIC DNA]</scope>
    <source>
        <strain evidence="9 10">PO100/5</strain>
    </source>
</reference>
<dbReference type="OrthoDB" id="9809354at2"/>
<dbReference type="EC" id="3.4.11.10" evidence="8"/>
<gene>
    <name evidence="8" type="primary">pepA</name>
    <name evidence="9" type="ORF">CBE74_08400</name>
</gene>
<keyword evidence="8" id="KW-0479">Metal-binding</keyword>
<comment type="catalytic activity">
    <reaction evidence="2 8">
        <text>Release of an N-terminal amino acid, preferentially leucine, but not glutamic or aspartic acids.</text>
        <dbReference type="EC" id="3.4.11.10"/>
    </reaction>
</comment>
<keyword evidence="5 8" id="KW-0645">Protease</keyword>
<dbReference type="GO" id="GO:0006508">
    <property type="term" value="P:proteolysis"/>
    <property type="evidence" value="ECO:0007669"/>
    <property type="project" value="UniProtKB-KW"/>
</dbReference>
<evidence type="ECO:0000256" key="2">
    <source>
        <dbReference type="ARBA" id="ARBA00000967"/>
    </source>
</evidence>
<dbReference type="AlphaFoldDB" id="A0A7Y4P7K0"/>
<comment type="cofactor">
    <cofactor evidence="8">
        <name>Mn(2+)</name>
        <dbReference type="ChEBI" id="CHEBI:29035"/>
    </cofactor>
    <text evidence="8">Binds 2 manganese ions per subunit.</text>
</comment>
<evidence type="ECO:0000313" key="9">
    <source>
        <dbReference type="EMBL" id="ARU46498.1"/>
    </source>
</evidence>
<feature type="binding site" evidence="8">
    <location>
        <position position="351"/>
    </location>
    <ligand>
        <name>Mn(2+)</name>
        <dbReference type="ChEBI" id="CHEBI:29035"/>
        <label>1</label>
    </ligand>
</feature>
<feature type="binding site" evidence="8">
    <location>
        <position position="353"/>
    </location>
    <ligand>
        <name>Mn(2+)</name>
        <dbReference type="ChEBI" id="CHEBI:29035"/>
        <label>2</label>
    </ligand>
</feature>
<feature type="binding site" evidence="8">
    <location>
        <position position="274"/>
    </location>
    <ligand>
        <name>Mn(2+)</name>
        <dbReference type="ChEBI" id="CHEBI:29035"/>
        <label>2</label>
    </ligand>
</feature>
<dbReference type="SUPFAM" id="SSF52949">
    <property type="entry name" value="Macro domain-like"/>
    <property type="match status" value="1"/>
</dbReference>
<comment type="function">
    <text evidence="7 8">Presumably involved in the processing and regular turnover of intracellular proteins. Catalyzes the removal of unsubstituted N-terminal amino acids from various peptides.</text>
</comment>
<evidence type="ECO:0000313" key="10">
    <source>
        <dbReference type="Proteomes" id="UP000195652"/>
    </source>
</evidence>
<dbReference type="GeneID" id="75008263"/>
<feature type="binding site" evidence="8">
    <location>
        <position position="353"/>
    </location>
    <ligand>
        <name>Mn(2+)</name>
        <dbReference type="ChEBI" id="CHEBI:29035"/>
        <label>1</label>
    </ligand>
</feature>
<feature type="active site" evidence="8">
    <location>
        <position position="355"/>
    </location>
</feature>
<dbReference type="Pfam" id="PF00883">
    <property type="entry name" value="Peptidase_M17"/>
    <property type="match status" value="1"/>
</dbReference>
<feature type="active site" evidence="8">
    <location>
        <position position="281"/>
    </location>
</feature>
<evidence type="ECO:0000256" key="3">
    <source>
        <dbReference type="ARBA" id="ARBA00009528"/>
    </source>
</evidence>
<dbReference type="Pfam" id="PF02789">
    <property type="entry name" value="Peptidase_M17_N"/>
    <property type="match status" value="1"/>
</dbReference>
<evidence type="ECO:0000256" key="1">
    <source>
        <dbReference type="ARBA" id="ARBA00000135"/>
    </source>
</evidence>
<keyword evidence="6 8" id="KW-0378">Hydrolase</keyword>
<dbReference type="InterPro" id="IPR000819">
    <property type="entry name" value="Peptidase_M17_C"/>
</dbReference>
<dbReference type="PANTHER" id="PTHR11963:SF23">
    <property type="entry name" value="CYTOSOL AMINOPEPTIDASE"/>
    <property type="match status" value="1"/>
</dbReference>
<dbReference type="PRINTS" id="PR00481">
    <property type="entry name" value="LAMNOPPTDASE"/>
</dbReference>
<dbReference type="InterPro" id="IPR023042">
    <property type="entry name" value="Peptidase_M17_leu_NH2_pept"/>
</dbReference>
<dbReference type="Gene3D" id="3.40.220.10">
    <property type="entry name" value="Leucine Aminopeptidase, subunit E, domain 1"/>
    <property type="match status" value="1"/>
</dbReference>
<keyword evidence="10" id="KW-1185">Reference proteome</keyword>
<reference evidence="9 10" key="2">
    <citation type="journal article" date="2020" name="Antonie Van Leeuwenhoek">
        <title>Phylogenomic characterisation of a novel corynebacterial species pathogenic to animals.</title>
        <authorList>
            <person name="Moller J."/>
            <person name="Musella L."/>
            <person name="Melnikov V."/>
            <person name="Geissdorfer W."/>
            <person name="Burkovski A."/>
            <person name="Sangal V."/>
        </authorList>
    </citation>
    <scope>NUCLEOTIDE SEQUENCE [LARGE SCALE GENOMIC DNA]</scope>
    <source>
        <strain evidence="9 10">PO100/5</strain>
    </source>
</reference>
<dbReference type="RefSeq" id="WP_087454302.1">
    <property type="nucleotide sequence ID" value="NZ_CP021417.2"/>
</dbReference>
<feature type="binding site" evidence="8">
    <location>
        <position position="269"/>
    </location>
    <ligand>
        <name>Mn(2+)</name>
        <dbReference type="ChEBI" id="CHEBI:29035"/>
        <label>2</label>
    </ligand>
</feature>
<organism evidence="9 10">
    <name type="scientific">Corynebacterium silvaticum</name>
    <dbReference type="NCBI Taxonomy" id="2320431"/>
    <lineage>
        <taxon>Bacteria</taxon>
        <taxon>Bacillati</taxon>
        <taxon>Actinomycetota</taxon>
        <taxon>Actinomycetes</taxon>
        <taxon>Mycobacteriales</taxon>
        <taxon>Corynebacteriaceae</taxon>
        <taxon>Corynebacterium</taxon>
    </lineage>
</organism>
<dbReference type="EMBL" id="CP021417">
    <property type="protein sequence ID" value="ARU46498.1"/>
    <property type="molecule type" value="Genomic_DNA"/>
</dbReference>
<feature type="binding site" evidence="8">
    <location>
        <position position="274"/>
    </location>
    <ligand>
        <name>Mn(2+)</name>
        <dbReference type="ChEBI" id="CHEBI:29035"/>
        <label>1</label>
    </ligand>
</feature>
<protein>
    <recommendedName>
        <fullName evidence="8">Probable cytosol aminopeptidase</fullName>
        <ecNumber evidence="8">3.4.11.1</ecNumber>
    </recommendedName>
    <alternativeName>
        <fullName evidence="8">Leucine aminopeptidase</fullName>
        <shortName evidence="8">LAP</shortName>
        <ecNumber evidence="8">3.4.11.10</ecNumber>
    </alternativeName>
    <alternativeName>
        <fullName evidence="8">Leucyl aminopeptidase</fullName>
    </alternativeName>
</protein>
<dbReference type="InterPro" id="IPR008283">
    <property type="entry name" value="Peptidase_M17_N"/>
</dbReference>
<evidence type="ECO:0000256" key="4">
    <source>
        <dbReference type="ARBA" id="ARBA00022438"/>
    </source>
</evidence>
<dbReference type="Gene3D" id="3.40.630.10">
    <property type="entry name" value="Zn peptidases"/>
    <property type="match status" value="1"/>
</dbReference>
<dbReference type="Proteomes" id="UP000195652">
    <property type="component" value="Chromosome"/>
</dbReference>
<dbReference type="SUPFAM" id="SSF53187">
    <property type="entry name" value="Zn-dependent exopeptidases"/>
    <property type="match status" value="1"/>
</dbReference>
<dbReference type="NCBIfam" id="NF002073">
    <property type="entry name" value="PRK00913.1-2"/>
    <property type="match status" value="1"/>
</dbReference>
<dbReference type="CDD" id="cd00433">
    <property type="entry name" value="Peptidase_M17"/>
    <property type="match status" value="1"/>
</dbReference>
<accession>A0A7Y4P7K0</accession>
<keyword evidence="4 8" id="KW-0031">Aminopeptidase</keyword>
<reference evidence="9 10" key="1">
    <citation type="journal article" date="2014" name="BMC Vet. Res.">
        <title>First report of Corynebacterium pseudotuberculosis from caseous lymphadenitis lesions in Black Alentejano pig (Sus scrofa domesticus).</title>
        <authorList>
            <person name="Oliveira M."/>
            <person name="Barroco C."/>
            <person name="Mottola C."/>
            <person name="Santos R."/>
            <person name="Lemsaddek A."/>
            <person name="Tavares L."/>
            <person name="Semedo-Lemsaddek T."/>
        </authorList>
    </citation>
    <scope>NUCLEOTIDE SEQUENCE [LARGE SCALE GENOMIC DNA]</scope>
    <source>
        <strain evidence="9 10">PO100/5</strain>
    </source>
</reference>
<sequence>MSTQFSLASRGSATELALAKKLPDDTTALVVALFAGEDGLEFAATGLFDDDLEVAIWELFSAVGATGKAGEIHRVPSIEGIEVDFIVGVGLGDNDKLDDEALRRAAGTAARSLVGVDSVATTLGTFGLRAAVEGFALGAYDYKGIRSKSAEAVAAKKPVGKVTFLSLGDKKTAKVEFQAAQITAESVMFARDLVNAPSSHLYPESYAEIIKKEAEGHGIDVEILDEKKLEKLGFGGILAVGNGSARKPRLVRLTWDPKKAKKSVALVGKGITFDTGGISLKPGAGMDDMISDMGGSAAVVATVIGAARLDLKVKITATIPLAENMPSGDAYRPGDVITHYGGITSEILNTDAEGRLVLSDAIARACEDKPDYLIDTATLTGAQLVALGDRTAGVMGSDAFRDRIAEIGRSVGEQAWAMPLPEELGEAIKSPVADIRNITKSRSGGMLAAGWYLSHFVAEGINWAHVDIAGPAYNSAGVYGYTPKRATGVPVRTFLAALAEISEEK</sequence>
<evidence type="ECO:0000256" key="5">
    <source>
        <dbReference type="ARBA" id="ARBA00022670"/>
    </source>
</evidence>
<dbReference type="PROSITE" id="PS00631">
    <property type="entry name" value="CYTOSOL_AP"/>
    <property type="match status" value="1"/>
</dbReference>
<evidence type="ECO:0000256" key="6">
    <source>
        <dbReference type="ARBA" id="ARBA00022801"/>
    </source>
</evidence>
<comment type="similarity">
    <text evidence="3 8">Belongs to the peptidase M17 family.</text>
</comment>
<dbReference type="GO" id="GO:0005737">
    <property type="term" value="C:cytoplasm"/>
    <property type="evidence" value="ECO:0007669"/>
    <property type="project" value="UniProtKB-SubCell"/>
</dbReference>
<keyword evidence="8" id="KW-0963">Cytoplasm</keyword>
<proteinExistence type="inferred from homology"/>
<feature type="binding site" evidence="8">
    <location>
        <position position="292"/>
    </location>
    <ligand>
        <name>Mn(2+)</name>
        <dbReference type="ChEBI" id="CHEBI:29035"/>
        <label>2</label>
    </ligand>
</feature>
<dbReference type="GO" id="GO:0070006">
    <property type="term" value="F:metalloaminopeptidase activity"/>
    <property type="evidence" value="ECO:0007669"/>
    <property type="project" value="InterPro"/>
</dbReference>
<name>A0A7Y4P7K0_9CORY</name>
<dbReference type="GO" id="GO:0030145">
    <property type="term" value="F:manganese ion binding"/>
    <property type="evidence" value="ECO:0007669"/>
    <property type="project" value="UniProtKB-UniRule"/>
</dbReference>
<dbReference type="InterPro" id="IPR043472">
    <property type="entry name" value="Macro_dom-like"/>
</dbReference>
<comment type="subcellular location">
    <subcellularLocation>
        <location evidence="8">Cytoplasm</location>
    </subcellularLocation>
</comment>
<dbReference type="InterPro" id="IPR011356">
    <property type="entry name" value="Leucine_aapep/pepB"/>
</dbReference>
<comment type="catalytic activity">
    <reaction evidence="1 8">
        <text>Release of an N-terminal amino acid, Xaa-|-Yaa-, in which Xaa is preferably Leu, but may be other amino acids including Pro although not Arg or Lys, and Yaa may be Pro. Amino acid amides and methyl esters are also readily hydrolyzed, but rates on arylamides are exceedingly low.</text>
        <dbReference type="EC" id="3.4.11.1"/>
    </reaction>
</comment>
<dbReference type="EC" id="3.4.11.1" evidence="8"/>